<feature type="transmembrane region" description="Helical" evidence="1">
    <location>
        <begin position="101"/>
        <end position="121"/>
    </location>
</feature>
<dbReference type="Pfam" id="PF13593">
    <property type="entry name" value="SBF_like"/>
    <property type="match status" value="1"/>
</dbReference>
<accession>A0A1X2BED2</accession>
<feature type="transmembrane region" description="Helical" evidence="1">
    <location>
        <begin position="234"/>
        <end position="254"/>
    </location>
</feature>
<evidence type="ECO:0000313" key="2">
    <source>
        <dbReference type="EMBL" id="ORW61962.1"/>
    </source>
</evidence>
<dbReference type="PANTHER" id="PTHR18640:SF5">
    <property type="entry name" value="SODIUM_BILE ACID COTRANSPORTER 7"/>
    <property type="match status" value="1"/>
</dbReference>
<dbReference type="OrthoDB" id="9792271at2"/>
<feature type="transmembrane region" description="Helical" evidence="1">
    <location>
        <begin position="206"/>
        <end position="228"/>
    </location>
</feature>
<feature type="transmembrane region" description="Helical" evidence="1">
    <location>
        <begin position="133"/>
        <end position="155"/>
    </location>
</feature>
<feature type="transmembrane region" description="Helical" evidence="1">
    <location>
        <begin position="70"/>
        <end position="89"/>
    </location>
</feature>
<proteinExistence type="predicted"/>
<dbReference type="Gene3D" id="1.20.1530.20">
    <property type="match status" value="1"/>
</dbReference>
<dbReference type="PANTHER" id="PTHR18640">
    <property type="entry name" value="SOLUTE CARRIER FAMILY 10 MEMBER 7"/>
    <property type="match status" value="1"/>
</dbReference>
<sequence length="347" mass="36797">MLKRLKAIRVDTFLLALAVTVAIAALLPARGSAADIMSVAARAAIALLFFLYGIRLSPRQAWHGVRQWRLHLLVLTTTFVIFPLLGLAARVLVPSLLTTDLYHGVLFLCLVASTMQSSVAFTSMARGHVSAAIVSASLSSLVGLVLTPLLVVLLMNTGAGLRVDDRAISEIVLQLLVPFGLGQLVRPWLAPVVAQRAALIKLADRASILLVVYTAFSMGVVEGIWVSIDPRHLVSVTVVALVLLAVVLTWTTVIGRLARLDRGDAIVLLFCGSKKSLAAGLPMAWVFFDAATVGLIMLPLMLFHQIQLVVCSMIATRLGREAADDAGAATAAAARGPDEPGECVDSG</sequence>
<dbReference type="GO" id="GO:0005886">
    <property type="term" value="C:plasma membrane"/>
    <property type="evidence" value="ECO:0007669"/>
    <property type="project" value="TreeGrafter"/>
</dbReference>
<reference evidence="2 3" key="1">
    <citation type="submission" date="2016-01" db="EMBL/GenBank/DDBJ databases">
        <title>The new phylogeny of the genus Mycobacterium.</title>
        <authorList>
            <person name="Tarcisio F."/>
            <person name="Conor M."/>
            <person name="Antonella G."/>
            <person name="Elisabetta G."/>
            <person name="Giulia F.S."/>
            <person name="Sara T."/>
            <person name="Anna F."/>
            <person name="Clotilde B."/>
            <person name="Roberto B."/>
            <person name="Veronica D.S."/>
            <person name="Fabio R."/>
            <person name="Monica P."/>
            <person name="Olivier J."/>
            <person name="Enrico T."/>
            <person name="Nicola S."/>
        </authorList>
    </citation>
    <scope>NUCLEOTIDE SEQUENCE [LARGE SCALE GENOMIC DNA]</scope>
    <source>
        <strain evidence="2 3">DSM 45176</strain>
    </source>
</reference>
<dbReference type="PIRSF" id="PIRSF026166">
    <property type="entry name" value="UCP026166"/>
    <property type="match status" value="1"/>
</dbReference>
<dbReference type="AlphaFoldDB" id="A0A1X2BED2"/>
<dbReference type="EMBL" id="LQPQ01000229">
    <property type="protein sequence ID" value="ORW61962.1"/>
    <property type="molecule type" value="Genomic_DNA"/>
</dbReference>
<evidence type="ECO:0000256" key="1">
    <source>
        <dbReference type="SAM" id="Phobius"/>
    </source>
</evidence>
<comment type="caution">
    <text evidence="2">The sequence shown here is derived from an EMBL/GenBank/DDBJ whole genome shotgun (WGS) entry which is preliminary data.</text>
</comment>
<keyword evidence="1" id="KW-1133">Transmembrane helix</keyword>
<evidence type="ECO:0000313" key="3">
    <source>
        <dbReference type="Proteomes" id="UP000193087"/>
    </source>
</evidence>
<dbReference type="InterPro" id="IPR016833">
    <property type="entry name" value="Put_Na-Bile_cotransptr"/>
</dbReference>
<keyword evidence="3" id="KW-1185">Reference proteome</keyword>
<keyword evidence="1" id="KW-0472">Membrane</keyword>
<dbReference type="InterPro" id="IPR038770">
    <property type="entry name" value="Na+/solute_symporter_sf"/>
</dbReference>
<feature type="transmembrane region" description="Helical" evidence="1">
    <location>
        <begin position="266"/>
        <end position="288"/>
    </location>
</feature>
<name>A0A1X2BED2_9MYCO</name>
<keyword evidence="1" id="KW-0812">Transmembrane</keyword>
<dbReference type="STRING" id="486698.AWC22_04950"/>
<feature type="transmembrane region" description="Helical" evidence="1">
    <location>
        <begin position="41"/>
        <end position="58"/>
    </location>
</feature>
<dbReference type="Proteomes" id="UP000193087">
    <property type="component" value="Unassembled WGS sequence"/>
</dbReference>
<organism evidence="2 3">
    <name type="scientific">Mycobacterium riyadhense</name>
    <dbReference type="NCBI Taxonomy" id="486698"/>
    <lineage>
        <taxon>Bacteria</taxon>
        <taxon>Bacillati</taxon>
        <taxon>Actinomycetota</taxon>
        <taxon>Actinomycetes</taxon>
        <taxon>Mycobacteriales</taxon>
        <taxon>Mycobacteriaceae</taxon>
        <taxon>Mycobacterium</taxon>
    </lineage>
</organism>
<feature type="transmembrane region" description="Helical" evidence="1">
    <location>
        <begin position="167"/>
        <end position="185"/>
    </location>
</feature>
<gene>
    <name evidence="2" type="ORF">AWC22_04950</name>
</gene>
<protein>
    <submittedName>
        <fullName evidence="2">Sodium/bile acid symporter family protein</fullName>
    </submittedName>
</protein>